<dbReference type="Gene3D" id="3.30.1120.10">
    <property type="match status" value="1"/>
</dbReference>
<dbReference type="PANTHER" id="PTHR42693:SF53">
    <property type="entry name" value="ENDO-4-O-SULFATASE"/>
    <property type="match status" value="1"/>
</dbReference>
<feature type="chain" id="PRO_5046511914" evidence="3">
    <location>
        <begin position="23"/>
        <end position="825"/>
    </location>
</feature>
<keyword evidence="2" id="KW-0378">Hydrolase</keyword>
<dbReference type="RefSeq" id="WP_322607571.1">
    <property type="nucleotide sequence ID" value="NZ_JARVCO010000004.1"/>
</dbReference>
<protein>
    <submittedName>
        <fullName evidence="5">Sulfatase-like hydrolase/transferase</fullName>
    </submittedName>
</protein>
<dbReference type="PANTHER" id="PTHR42693">
    <property type="entry name" value="ARYLSULFATASE FAMILY MEMBER"/>
    <property type="match status" value="1"/>
</dbReference>
<gene>
    <name evidence="5" type="ORF">P9H32_03950</name>
</gene>
<comment type="similarity">
    <text evidence="1">Belongs to the sulfatase family.</text>
</comment>
<dbReference type="Pfam" id="PF00884">
    <property type="entry name" value="Sulfatase"/>
    <property type="match status" value="1"/>
</dbReference>
<dbReference type="InterPro" id="IPR050738">
    <property type="entry name" value="Sulfatase"/>
</dbReference>
<dbReference type="InterPro" id="IPR000917">
    <property type="entry name" value="Sulfatase_N"/>
</dbReference>
<sequence>MLDFIKLSGVGLAMLAGSASWAQTTIIGGTRGNGNFNGNGASAGSGITLTYAETPHWHHAAGDESWNFVFTSGMIGSDDSSSGGAYTFHNRLTVNDMGYTIAAAGETFSLSYQFGAGGGESNWESGNDFLRAYLFTTDAPVDASLTSGSMTQIGETDDYSINRALNGQWTYHTNSALYTSTAADIGKTVYLALVFVDDGSGTGNPRVENIMLTVEGGVANPPIEAGKTDWDVYVEQYGLSGYYLADADKDGVSDRMEFAHGGNPTNPADAGQLPELAVSHAAVDFFSLEVAGTNTGIHYTAEWTDNLITGKWQRIWAATNRESSDTPNYNQVVYQKNGGMEEGGFFRNRVFPPSSRPNILLILADDLGYADVGFNHPYSGPNQNNAYNGTAQVSTPELDRLADNGTIFTSAYVVHPFCGPSRMGLLSGRYPHDFGGPFNLPDDSSGNYTTQGISTNEVLLSSMLQDAGYYTGLMGKWHLGQEPEFHPNNRGFDAFYGFLGGGILYWGPYQASGWDYLRYPQYNGVADTSLGSEDHITDVLTDKGIDFIEQAVATADPFFLFMSYNAPHSIMVDGRNDRDQAKAEDLAVFADVPDRYRRNLLGLIRGMDRGVGQLVQALKDTGQYENTLIIFLSDNGGRSDEVGGWGDNGVLRGRKGDVTEGGFRVPMFMHWPNMIPSGVTYDYPVTALDFYPTFARLAGTEIPVGQEVAGKDLWDTLMAAEHSRPGEPIYTVTYSTTAASVGIRQDQWKALRIGNSSWALYDVASDISETVDVSGANSAVLSNLVSEGASWSSSHVQPLWWNNPSQETDWKNNSMPHYETVFVLP</sequence>
<organism evidence="5 6">
    <name type="scientific">Pontiella agarivorans</name>
    <dbReference type="NCBI Taxonomy" id="3038953"/>
    <lineage>
        <taxon>Bacteria</taxon>
        <taxon>Pseudomonadati</taxon>
        <taxon>Kiritimatiellota</taxon>
        <taxon>Kiritimatiellia</taxon>
        <taxon>Kiritimatiellales</taxon>
        <taxon>Pontiellaceae</taxon>
        <taxon>Pontiella</taxon>
    </lineage>
</organism>
<evidence type="ECO:0000256" key="3">
    <source>
        <dbReference type="SAM" id="SignalP"/>
    </source>
</evidence>
<accession>A0ABU5MUB2</accession>
<evidence type="ECO:0000256" key="2">
    <source>
        <dbReference type="ARBA" id="ARBA00022801"/>
    </source>
</evidence>
<evidence type="ECO:0000313" key="5">
    <source>
        <dbReference type="EMBL" id="MDZ8117768.1"/>
    </source>
</evidence>
<feature type="domain" description="Sulfatase N-terminal" evidence="4">
    <location>
        <begin position="357"/>
        <end position="699"/>
    </location>
</feature>
<evidence type="ECO:0000256" key="1">
    <source>
        <dbReference type="ARBA" id="ARBA00008779"/>
    </source>
</evidence>
<dbReference type="Gene3D" id="3.40.720.10">
    <property type="entry name" value="Alkaline Phosphatase, subunit A"/>
    <property type="match status" value="1"/>
</dbReference>
<evidence type="ECO:0000259" key="4">
    <source>
        <dbReference type="Pfam" id="PF00884"/>
    </source>
</evidence>
<comment type="caution">
    <text evidence="5">The sequence shown here is derived from an EMBL/GenBank/DDBJ whole genome shotgun (WGS) entry which is preliminary data.</text>
</comment>
<name>A0ABU5MUB2_9BACT</name>
<evidence type="ECO:0000313" key="6">
    <source>
        <dbReference type="Proteomes" id="UP001290861"/>
    </source>
</evidence>
<keyword evidence="6" id="KW-1185">Reference proteome</keyword>
<dbReference type="EMBL" id="JARVCO010000004">
    <property type="protein sequence ID" value="MDZ8117768.1"/>
    <property type="molecule type" value="Genomic_DNA"/>
</dbReference>
<dbReference type="SUPFAM" id="SSF53649">
    <property type="entry name" value="Alkaline phosphatase-like"/>
    <property type="match status" value="1"/>
</dbReference>
<reference evidence="5 6" key="1">
    <citation type="journal article" date="2024" name="Appl. Environ. Microbiol.">
        <title>Pontiella agarivorans sp. nov., a novel marine anaerobic bacterium capable of degrading macroalgal polysaccharides and fixing nitrogen.</title>
        <authorList>
            <person name="Liu N."/>
            <person name="Kivenson V."/>
            <person name="Peng X."/>
            <person name="Cui Z."/>
            <person name="Lankiewicz T.S."/>
            <person name="Gosselin K.M."/>
            <person name="English C.J."/>
            <person name="Blair E.M."/>
            <person name="O'Malley M.A."/>
            <person name="Valentine D.L."/>
        </authorList>
    </citation>
    <scope>NUCLEOTIDE SEQUENCE [LARGE SCALE GENOMIC DNA]</scope>
    <source>
        <strain evidence="5 6">NLcol2</strain>
    </source>
</reference>
<proteinExistence type="inferred from homology"/>
<feature type="signal peptide" evidence="3">
    <location>
        <begin position="1"/>
        <end position="22"/>
    </location>
</feature>
<dbReference type="Proteomes" id="UP001290861">
    <property type="component" value="Unassembled WGS sequence"/>
</dbReference>
<keyword evidence="3" id="KW-0732">Signal</keyword>
<dbReference type="InterPro" id="IPR017850">
    <property type="entry name" value="Alkaline_phosphatase_core_sf"/>
</dbReference>